<gene>
    <name evidence="1" type="ORF">GJ697_26120</name>
</gene>
<proteinExistence type="predicted"/>
<name>A0A6L5QNQ5_9BURK</name>
<dbReference type="RefSeq" id="WP_154369430.1">
    <property type="nucleotide sequence ID" value="NZ_WKJM01000032.1"/>
</dbReference>
<reference evidence="1 2" key="1">
    <citation type="submission" date="2019-11" db="EMBL/GenBank/DDBJ databases">
        <title>Novel species isolated from a subtropical stream in China.</title>
        <authorList>
            <person name="Lu H."/>
        </authorList>
    </citation>
    <scope>NUCLEOTIDE SEQUENCE [LARGE SCALE GENOMIC DNA]</scope>
    <source>
        <strain evidence="1 2">FT25W</strain>
    </source>
</reference>
<protein>
    <submittedName>
        <fullName evidence="1">Tautomerase</fullName>
    </submittedName>
</protein>
<keyword evidence="2" id="KW-1185">Reference proteome</keyword>
<dbReference type="Proteomes" id="UP000481037">
    <property type="component" value="Unassembled WGS sequence"/>
</dbReference>
<evidence type="ECO:0000313" key="1">
    <source>
        <dbReference type="EMBL" id="MRX11307.1"/>
    </source>
</evidence>
<dbReference type="InterPro" id="IPR014347">
    <property type="entry name" value="Tautomerase/MIF_sf"/>
</dbReference>
<dbReference type="SUPFAM" id="SSF55331">
    <property type="entry name" value="Tautomerase/MIF"/>
    <property type="match status" value="1"/>
</dbReference>
<organism evidence="1 2">
    <name type="scientific">Duganella alba</name>
    <dbReference type="NCBI Taxonomy" id="2666081"/>
    <lineage>
        <taxon>Bacteria</taxon>
        <taxon>Pseudomonadati</taxon>
        <taxon>Pseudomonadota</taxon>
        <taxon>Betaproteobacteria</taxon>
        <taxon>Burkholderiales</taxon>
        <taxon>Oxalobacteraceae</taxon>
        <taxon>Telluria group</taxon>
        <taxon>Duganella</taxon>
    </lineage>
</organism>
<dbReference type="Gene3D" id="3.30.429.10">
    <property type="entry name" value="Macrophage Migration Inhibitory Factor"/>
    <property type="match status" value="1"/>
</dbReference>
<accession>A0A6L5QNQ5</accession>
<evidence type="ECO:0000313" key="2">
    <source>
        <dbReference type="Proteomes" id="UP000481037"/>
    </source>
</evidence>
<dbReference type="EMBL" id="WKJM01000032">
    <property type="protein sequence ID" value="MRX11307.1"/>
    <property type="molecule type" value="Genomic_DNA"/>
</dbReference>
<dbReference type="AlphaFoldDB" id="A0A6L5QNQ5"/>
<comment type="caution">
    <text evidence="1">The sequence shown here is derived from an EMBL/GenBank/DDBJ whole genome shotgun (WGS) entry which is preliminary data.</text>
</comment>
<sequence length="134" mass="14906">MPYLQLDVNDSYPVDLKKTLAGKMAATYARLMTVDIRRISIAIREVGQGGVWRVVDGEPVPVSVLMCDIRKGRTAELRMEVAKALCADCIDILGLREERLNVEFTQHSGDEMYHPTLGGFSPEWSENEAIGDGH</sequence>